<evidence type="ECO:0000256" key="1">
    <source>
        <dbReference type="SAM" id="MobiDB-lite"/>
    </source>
</evidence>
<evidence type="ECO:0000313" key="3">
    <source>
        <dbReference type="Proteomes" id="UP000054324"/>
    </source>
</evidence>
<dbReference type="Proteomes" id="UP000054324">
    <property type="component" value="Unassembled WGS sequence"/>
</dbReference>
<dbReference type="EMBL" id="KL596853">
    <property type="protein sequence ID" value="KER23335.1"/>
    <property type="molecule type" value="Genomic_DNA"/>
</dbReference>
<feature type="region of interest" description="Disordered" evidence="1">
    <location>
        <begin position="1"/>
        <end position="35"/>
    </location>
</feature>
<organism evidence="2 3">
    <name type="scientific">Opisthorchis viverrini</name>
    <name type="common">Southeast Asian liver fluke</name>
    <dbReference type="NCBI Taxonomy" id="6198"/>
    <lineage>
        <taxon>Eukaryota</taxon>
        <taxon>Metazoa</taxon>
        <taxon>Spiralia</taxon>
        <taxon>Lophotrochozoa</taxon>
        <taxon>Platyhelminthes</taxon>
        <taxon>Trematoda</taxon>
        <taxon>Digenea</taxon>
        <taxon>Opisthorchiida</taxon>
        <taxon>Opisthorchiata</taxon>
        <taxon>Opisthorchiidae</taxon>
        <taxon>Opisthorchis</taxon>
    </lineage>
</organism>
<dbReference type="CTD" id="20322926"/>
<dbReference type="RefSeq" id="XP_009172900.1">
    <property type="nucleotide sequence ID" value="XM_009174636.1"/>
</dbReference>
<keyword evidence="3" id="KW-1185">Reference proteome</keyword>
<dbReference type="GeneID" id="20322926"/>
<gene>
    <name evidence="2" type="ORF">T265_08747</name>
</gene>
<proteinExistence type="predicted"/>
<name>A0A074ZJ14_OPIVI</name>
<accession>A0A074ZJ14</accession>
<dbReference type="KEGG" id="ovi:T265_08747"/>
<evidence type="ECO:0000313" key="2">
    <source>
        <dbReference type="EMBL" id="KER23335.1"/>
    </source>
</evidence>
<sequence>METFLPDPLSVSLEPPEVSTRAEMRSGYPSLDTSSRDTEVGFELRTFRAEKTKRNVLFFPTRLTKEEVHKRINIHLI</sequence>
<protein>
    <submittedName>
        <fullName evidence="2">Uncharacterized protein</fullName>
    </submittedName>
</protein>
<reference evidence="2 3" key="1">
    <citation type="submission" date="2013-11" db="EMBL/GenBank/DDBJ databases">
        <title>Opisthorchis viverrini - life in the bile duct.</title>
        <authorList>
            <person name="Young N.D."/>
            <person name="Nagarajan N."/>
            <person name="Lin S.J."/>
            <person name="Korhonen P.K."/>
            <person name="Jex A.R."/>
            <person name="Hall R.S."/>
            <person name="Safavi-Hemami H."/>
            <person name="Kaewkong W."/>
            <person name="Bertrand D."/>
            <person name="Gao S."/>
            <person name="Seet Q."/>
            <person name="Wongkham S."/>
            <person name="Teh B.T."/>
            <person name="Wongkham C."/>
            <person name="Intapan P.M."/>
            <person name="Maleewong W."/>
            <person name="Yang X."/>
            <person name="Hu M."/>
            <person name="Wang Z."/>
            <person name="Hofmann A."/>
            <person name="Sternberg P.W."/>
            <person name="Tan P."/>
            <person name="Wang J."/>
            <person name="Gasser R.B."/>
        </authorList>
    </citation>
    <scope>NUCLEOTIDE SEQUENCE [LARGE SCALE GENOMIC DNA]</scope>
</reference>
<dbReference type="AlphaFoldDB" id="A0A074ZJ14"/>